<evidence type="ECO:0000256" key="3">
    <source>
        <dbReference type="ARBA" id="ARBA00022598"/>
    </source>
</evidence>
<dbReference type="HAMAP" id="MF_01161">
    <property type="entry name" value="tRNA_Ile_lys_synt"/>
    <property type="match status" value="1"/>
</dbReference>
<dbReference type="GO" id="GO:0005737">
    <property type="term" value="C:cytoplasm"/>
    <property type="evidence" value="ECO:0007669"/>
    <property type="project" value="UniProtKB-SubCell"/>
</dbReference>
<evidence type="ECO:0000259" key="9">
    <source>
        <dbReference type="SMART" id="SM00977"/>
    </source>
</evidence>
<dbReference type="Pfam" id="PF01171">
    <property type="entry name" value="ATP_bind_3"/>
    <property type="match status" value="1"/>
</dbReference>
<organism evidence="10 11">
    <name type="scientific">Melissococcus plutonius</name>
    <dbReference type="NCBI Taxonomy" id="33970"/>
    <lineage>
        <taxon>Bacteria</taxon>
        <taxon>Bacillati</taxon>
        <taxon>Bacillota</taxon>
        <taxon>Bacilli</taxon>
        <taxon>Lactobacillales</taxon>
        <taxon>Enterococcaceae</taxon>
        <taxon>Melissococcus</taxon>
    </lineage>
</organism>
<dbReference type="SUPFAM" id="SSF52402">
    <property type="entry name" value="Adenine nucleotide alpha hydrolases-like"/>
    <property type="match status" value="1"/>
</dbReference>
<dbReference type="NCBIfam" id="TIGR02433">
    <property type="entry name" value="lysidine_TilS_C"/>
    <property type="match status" value="1"/>
</dbReference>
<comment type="function">
    <text evidence="8">Ligates lysine onto the cytidine present at position 34 of the AUA codon-specific tRNA(Ile) that contains the anticodon CAU, in an ATP-dependent manner. Cytidine is converted to lysidine, thus changing the amino acid specificity of the tRNA from methionine to isoleucine.</text>
</comment>
<evidence type="ECO:0000313" key="11">
    <source>
        <dbReference type="Proteomes" id="UP000269226"/>
    </source>
</evidence>
<dbReference type="InterPro" id="IPR014729">
    <property type="entry name" value="Rossmann-like_a/b/a_fold"/>
</dbReference>
<keyword evidence="5 8" id="KW-0547">Nucleotide-binding</keyword>
<keyword evidence="3 8" id="KW-0436">Ligase</keyword>
<dbReference type="Proteomes" id="UP000269226">
    <property type="component" value="Chromosome"/>
</dbReference>
<dbReference type="SMART" id="SM00977">
    <property type="entry name" value="TilS_C"/>
    <property type="match status" value="1"/>
</dbReference>
<evidence type="ECO:0000256" key="7">
    <source>
        <dbReference type="ARBA" id="ARBA00048539"/>
    </source>
</evidence>
<dbReference type="SUPFAM" id="SSF56037">
    <property type="entry name" value="PheT/TilS domain"/>
    <property type="match status" value="1"/>
</dbReference>
<comment type="catalytic activity">
    <reaction evidence="7 8">
        <text>cytidine(34) in tRNA(Ile2) + L-lysine + ATP = lysidine(34) in tRNA(Ile2) + AMP + diphosphate + H(+)</text>
        <dbReference type="Rhea" id="RHEA:43744"/>
        <dbReference type="Rhea" id="RHEA-COMP:10625"/>
        <dbReference type="Rhea" id="RHEA-COMP:10670"/>
        <dbReference type="ChEBI" id="CHEBI:15378"/>
        <dbReference type="ChEBI" id="CHEBI:30616"/>
        <dbReference type="ChEBI" id="CHEBI:32551"/>
        <dbReference type="ChEBI" id="CHEBI:33019"/>
        <dbReference type="ChEBI" id="CHEBI:82748"/>
        <dbReference type="ChEBI" id="CHEBI:83665"/>
        <dbReference type="ChEBI" id="CHEBI:456215"/>
        <dbReference type="EC" id="6.3.4.19"/>
    </reaction>
</comment>
<dbReference type="InterPro" id="IPR012796">
    <property type="entry name" value="Lysidine-tRNA-synth_C"/>
</dbReference>
<name>A0A2Z5Y0Q3_9ENTE</name>
<accession>A0A2Z5Y0Q3</accession>
<comment type="domain">
    <text evidence="8">The N-terminal region contains the highly conserved SGGXDS motif, predicted to be a P-loop motif involved in ATP binding.</text>
</comment>
<protein>
    <recommendedName>
        <fullName evidence="8">tRNA(Ile)-lysidine synthase</fullName>
        <ecNumber evidence="8">6.3.4.19</ecNumber>
    </recommendedName>
    <alternativeName>
        <fullName evidence="8">tRNA(Ile)-2-lysyl-cytidine synthase</fullName>
    </alternativeName>
    <alternativeName>
        <fullName evidence="8">tRNA(Ile)-lysidine synthetase</fullName>
    </alternativeName>
</protein>
<evidence type="ECO:0000256" key="5">
    <source>
        <dbReference type="ARBA" id="ARBA00022741"/>
    </source>
</evidence>
<dbReference type="NCBIfam" id="TIGR02432">
    <property type="entry name" value="lysidine_TilS_N"/>
    <property type="match status" value="1"/>
</dbReference>
<evidence type="ECO:0000313" key="10">
    <source>
        <dbReference type="EMBL" id="BBC60417.1"/>
    </source>
</evidence>
<comment type="similarity">
    <text evidence="8">Belongs to the tRNA(Ile)-lysidine synthase family.</text>
</comment>
<dbReference type="Pfam" id="PF11734">
    <property type="entry name" value="TilS_C"/>
    <property type="match status" value="1"/>
</dbReference>
<evidence type="ECO:0000256" key="8">
    <source>
        <dbReference type="HAMAP-Rule" id="MF_01161"/>
    </source>
</evidence>
<sequence length="465" mass="54834">MLHTFFQQGEKIGLWSKKNRLLLAISGGVDSMVLLHLIEQLQKKIPIDFAVAHVNHKIREESIEEAAYVCTYCKQKNIPYYETSWEEAKDKNIEARARKFRYSFFANLMKQERYTHLLTAHHLDDQAETMLMKMVRGTTLKNLAGIQLQQDFSIGKLVRPFLIFSKEQIRNYAIDKKIMYFEDNTNYSDSYARNRMRHQIIPLLKQENKQFLEHMAGLSQQITAASSLIDSMITPYFNQWVHQSNAIWYLQLDDLLKQTEEFQLFFLMDFFQRILIPENVLINQAQMKQALTILNGSTPQAKMIFGSNWHFIRTYNCVKLYQKTETTFLINKNSNPLHNLNLFEGVFLSDKEWMGLETSCKKVPIPPKAKFWETKVLNISAKTSLPLIIRHRLPGDKIAIAPKLTKKLRRLFIDRKIPNEIREQVWIIADKNQEIIWIPNFVNSYLSIATETDKIHYRLLFKFRE</sequence>
<gene>
    <name evidence="8" type="primary">tilS</name>
    <name evidence="10" type="ORF">DAT561_0249</name>
</gene>
<dbReference type="RefSeq" id="WP_263604126.1">
    <property type="nucleotide sequence ID" value="NZ_JAIWKW010000008.1"/>
</dbReference>
<evidence type="ECO:0000256" key="4">
    <source>
        <dbReference type="ARBA" id="ARBA00022694"/>
    </source>
</evidence>
<dbReference type="GO" id="GO:0006400">
    <property type="term" value="P:tRNA modification"/>
    <property type="evidence" value="ECO:0007669"/>
    <property type="project" value="UniProtKB-UniRule"/>
</dbReference>
<feature type="domain" description="Lysidine-tRNA(Ile) synthetase C-terminal" evidence="9">
    <location>
        <begin position="387"/>
        <end position="461"/>
    </location>
</feature>
<dbReference type="EMBL" id="AP018492">
    <property type="protein sequence ID" value="BBC60417.1"/>
    <property type="molecule type" value="Genomic_DNA"/>
</dbReference>
<dbReference type="CDD" id="cd01992">
    <property type="entry name" value="TilS_N"/>
    <property type="match status" value="1"/>
</dbReference>
<proteinExistence type="inferred from homology"/>
<dbReference type="InterPro" id="IPR012094">
    <property type="entry name" value="tRNA_Ile_lys_synt"/>
</dbReference>
<dbReference type="AlphaFoldDB" id="A0A2Z5Y0Q3"/>
<dbReference type="EC" id="6.3.4.19" evidence="8"/>
<dbReference type="Gene3D" id="3.40.50.620">
    <property type="entry name" value="HUPs"/>
    <property type="match status" value="1"/>
</dbReference>
<dbReference type="GO" id="GO:0032267">
    <property type="term" value="F:tRNA(Ile)-lysidine synthase activity"/>
    <property type="evidence" value="ECO:0007669"/>
    <property type="project" value="UniProtKB-EC"/>
</dbReference>
<reference evidence="10 11" key="1">
    <citation type="submission" date="2018-01" db="EMBL/GenBank/DDBJ databases">
        <title>Whole genome sequence of Melissococcus plutonius DAT561.</title>
        <authorList>
            <person name="Okumura K."/>
            <person name="Takamatsu D."/>
            <person name="Okura M."/>
        </authorList>
    </citation>
    <scope>NUCLEOTIDE SEQUENCE [LARGE SCALE GENOMIC DNA]</scope>
    <source>
        <strain evidence="10 11">DAT561</strain>
    </source>
</reference>
<comment type="subcellular location">
    <subcellularLocation>
        <location evidence="1 8">Cytoplasm</location>
    </subcellularLocation>
</comment>
<keyword evidence="4 8" id="KW-0819">tRNA processing</keyword>
<dbReference type="GO" id="GO:0005524">
    <property type="term" value="F:ATP binding"/>
    <property type="evidence" value="ECO:0007669"/>
    <property type="project" value="UniProtKB-UniRule"/>
</dbReference>
<evidence type="ECO:0000256" key="1">
    <source>
        <dbReference type="ARBA" id="ARBA00004496"/>
    </source>
</evidence>
<dbReference type="PANTHER" id="PTHR43033">
    <property type="entry name" value="TRNA(ILE)-LYSIDINE SYNTHASE-RELATED"/>
    <property type="match status" value="1"/>
</dbReference>
<feature type="binding site" evidence="8">
    <location>
        <begin position="26"/>
        <end position="31"/>
    </location>
    <ligand>
        <name>ATP</name>
        <dbReference type="ChEBI" id="CHEBI:30616"/>
    </ligand>
</feature>
<dbReference type="InterPro" id="IPR011063">
    <property type="entry name" value="TilS/TtcA_N"/>
</dbReference>
<keyword evidence="6 8" id="KW-0067">ATP-binding</keyword>
<keyword evidence="2 8" id="KW-0963">Cytoplasm</keyword>
<evidence type="ECO:0000256" key="2">
    <source>
        <dbReference type="ARBA" id="ARBA00022490"/>
    </source>
</evidence>
<evidence type="ECO:0000256" key="6">
    <source>
        <dbReference type="ARBA" id="ARBA00022840"/>
    </source>
</evidence>
<dbReference type="InterPro" id="IPR012795">
    <property type="entry name" value="tRNA_Ile_lys_synt_N"/>
</dbReference>
<dbReference type="PANTHER" id="PTHR43033:SF1">
    <property type="entry name" value="TRNA(ILE)-LYSIDINE SYNTHASE-RELATED"/>
    <property type="match status" value="1"/>
</dbReference>